<evidence type="ECO:0000259" key="1">
    <source>
        <dbReference type="Pfam" id="PF11738"/>
    </source>
</evidence>
<dbReference type="OrthoDB" id="5362420at2"/>
<keyword evidence="3" id="KW-1185">Reference proteome</keyword>
<dbReference type="Proteomes" id="UP000028486">
    <property type="component" value="Chromosome"/>
</dbReference>
<feature type="domain" description="DUF3298" evidence="1">
    <location>
        <begin position="202"/>
        <end position="272"/>
    </location>
</feature>
<evidence type="ECO:0000313" key="2">
    <source>
        <dbReference type="EMBL" id="AII14605.1"/>
    </source>
</evidence>
<sequence>MKIFLILLFGFVAIFANNFTGKFIYGANKNYKVYIHDFGANNLTKSCGGEDIDEITDLDSFVLYVGDKKYIGSKQGSQITFSPIAIASYNDKNITLKMLVKSVVLPILRDENISVLSHYDSDTCFIKSKFDSQNDTLILQPNSNYSSLSYIKYIDENLTTYQNLISNYNGVHPIFTTVNKVVNHDGTPHDLSQIYDLNSTELLANLKSKILNNFKQDNPATGDDEAKSMFFDFDTISFTENFAFEAEGITFYYPGCEILPCINGGISVFFSFSELSRYKKQ</sequence>
<dbReference type="KEGG" id="caj:CIG1485E_0760"/>
<gene>
    <name evidence="2" type="ORF">CIG1485E_0760</name>
</gene>
<dbReference type="EMBL" id="CP009043">
    <property type="protein sequence ID" value="AII14605.1"/>
    <property type="molecule type" value="Genomic_DNA"/>
</dbReference>
<proteinExistence type="predicted"/>
<accession>A0A076F8P2</accession>
<dbReference type="InterPro" id="IPR021729">
    <property type="entry name" value="DUF3298"/>
</dbReference>
<dbReference type="Pfam" id="PF11738">
    <property type="entry name" value="DUF3298"/>
    <property type="match status" value="1"/>
</dbReference>
<reference evidence="3" key="1">
    <citation type="journal article" date="2014" name="Genome Announc.">
        <title>Complete Genome Sequence of Campylobacter iguaniorum Strain 1485ET, Isolated from a Bearded Dragon (Pogona vitticeps).</title>
        <authorList>
            <person name="Gilbert M.J."/>
            <person name="Miller W.G."/>
            <person name="Yee E."/>
            <person name="Kik M."/>
            <person name="Wagenaar J.A."/>
            <person name="Duim B."/>
        </authorList>
    </citation>
    <scope>NUCLEOTIDE SEQUENCE [LARGE SCALE GENOMIC DNA]</scope>
    <source>
        <strain evidence="3">1485E</strain>
    </source>
</reference>
<dbReference type="HOGENOM" id="CLU_989306_0_0_7"/>
<dbReference type="STRING" id="1244531.CIG2463D_0761"/>
<dbReference type="eggNOG" id="ENOG50319WX">
    <property type="taxonomic scope" value="Bacteria"/>
</dbReference>
<dbReference type="Gene3D" id="3.90.640.20">
    <property type="entry name" value="Heat-shock cognate protein, ATPase"/>
    <property type="match status" value="1"/>
</dbReference>
<evidence type="ECO:0000313" key="3">
    <source>
        <dbReference type="Proteomes" id="UP000028486"/>
    </source>
</evidence>
<protein>
    <recommendedName>
        <fullName evidence="1">DUF3298 domain-containing protein</fullName>
    </recommendedName>
</protein>
<organism evidence="2 3">
    <name type="scientific">Campylobacter iguaniorum</name>
    <dbReference type="NCBI Taxonomy" id="1244531"/>
    <lineage>
        <taxon>Bacteria</taxon>
        <taxon>Pseudomonadati</taxon>
        <taxon>Campylobacterota</taxon>
        <taxon>Epsilonproteobacteria</taxon>
        <taxon>Campylobacterales</taxon>
        <taxon>Campylobacteraceae</taxon>
        <taxon>Campylobacter</taxon>
    </lineage>
</organism>
<name>A0A076F8P2_9BACT</name>
<dbReference type="AlphaFoldDB" id="A0A076F8P2"/>
<dbReference type="InterPro" id="IPR037126">
    <property type="entry name" value="PdaC/RsiV-like_sf"/>
</dbReference>
<dbReference type="RefSeq" id="WP_038453866.1">
    <property type="nucleotide sequence ID" value="NZ_CP009043.1"/>
</dbReference>